<dbReference type="EMBL" id="AFWT01000007">
    <property type="protein sequence ID" value="EGV32447.1"/>
    <property type="molecule type" value="Genomic_DNA"/>
</dbReference>
<dbReference type="AlphaFoldDB" id="G2DZ93"/>
<keyword evidence="1" id="KW-0472">Membrane</keyword>
<feature type="transmembrane region" description="Helical" evidence="1">
    <location>
        <begin position="20"/>
        <end position="40"/>
    </location>
</feature>
<sequence length="83" mass="8889">MFVESFLPAFWQVLVELSPSLLLGLLVAGLMHVCLPTGFVHRGLIDRARAAASVSRESAECRSGAQGSGYDSSAFRVQCEACD</sequence>
<protein>
    <submittedName>
        <fullName evidence="2">Uncharacterized protein</fullName>
    </submittedName>
</protein>
<accession>G2DZ93</accession>
<evidence type="ECO:0000256" key="1">
    <source>
        <dbReference type="SAM" id="Phobius"/>
    </source>
</evidence>
<keyword evidence="1" id="KW-1133">Transmembrane helix</keyword>
<name>G2DZ93_9GAMM</name>
<keyword evidence="3" id="KW-1185">Reference proteome</keyword>
<evidence type="ECO:0000313" key="2">
    <source>
        <dbReference type="EMBL" id="EGV32447.1"/>
    </source>
</evidence>
<gene>
    <name evidence="2" type="ORF">ThidrDRAFT_1297</name>
</gene>
<comment type="caution">
    <text evidence="2">The sequence shown here is derived from an EMBL/GenBank/DDBJ whole genome shotgun (WGS) entry which is preliminary data.</text>
</comment>
<keyword evidence="1" id="KW-0812">Transmembrane</keyword>
<proteinExistence type="predicted"/>
<reference evidence="2 3" key="1">
    <citation type="submission" date="2011-06" db="EMBL/GenBank/DDBJ databases">
        <title>The draft genome of Thiorhodococcus drewsii AZ1.</title>
        <authorList>
            <consortium name="US DOE Joint Genome Institute (JGI-PGF)"/>
            <person name="Lucas S."/>
            <person name="Han J."/>
            <person name="Lapidus A."/>
            <person name="Cheng J.-F."/>
            <person name="Goodwin L."/>
            <person name="Pitluck S."/>
            <person name="Peters L."/>
            <person name="Land M.L."/>
            <person name="Hauser L."/>
            <person name="Vogl K."/>
            <person name="Liu Z."/>
            <person name="Imhoff J."/>
            <person name="Thiel V."/>
            <person name="Frigaard N.-U."/>
            <person name="Bryant D.A."/>
            <person name="Woyke T.J."/>
        </authorList>
    </citation>
    <scope>NUCLEOTIDE SEQUENCE [LARGE SCALE GENOMIC DNA]</scope>
    <source>
        <strain evidence="2 3">AZ1</strain>
    </source>
</reference>
<dbReference type="Proteomes" id="UP000004200">
    <property type="component" value="Unassembled WGS sequence"/>
</dbReference>
<dbReference type="RefSeq" id="WP_007040011.1">
    <property type="nucleotide sequence ID" value="NZ_AFWT01000007.1"/>
</dbReference>
<dbReference type="STRING" id="765913.ThidrDRAFT_1297"/>
<evidence type="ECO:0000313" key="3">
    <source>
        <dbReference type="Proteomes" id="UP000004200"/>
    </source>
</evidence>
<organism evidence="2 3">
    <name type="scientific">Thiorhodococcus drewsii AZ1</name>
    <dbReference type="NCBI Taxonomy" id="765913"/>
    <lineage>
        <taxon>Bacteria</taxon>
        <taxon>Pseudomonadati</taxon>
        <taxon>Pseudomonadota</taxon>
        <taxon>Gammaproteobacteria</taxon>
        <taxon>Chromatiales</taxon>
        <taxon>Chromatiaceae</taxon>
        <taxon>Thiorhodococcus</taxon>
    </lineage>
</organism>